<evidence type="ECO:0000313" key="4">
    <source>
        <dbReference type="Proteomes" id="UP000199052"/>
    </source>
</evidence>
<feature type="compositionally biased region" description="Basic and acidic residues" evidence="1">
    <location>
        <begin position="500"/>
        <end position="515"/>
    </location>
</feature>
<dbReference type="RefSeq" id="WP_092890798.1">
    <property type="nucleotide sequence ID" value="NZ_FOOI01000033.1"/>
</dbReference>
<reference evidence="3 4" key="1">
    <citation type="submission" date="2016-10" db="EMBL/GenBank/DDBJ databases">
        <authorList>
            <person name="de Groot N.N."/>
        </authorList>
    </citation>
    <scope>NUCLEOTIDE SEQUENCE [LARGE SCALE GENOMIC DNA]</scope>
    <source>
        <strain evidence="3 4">CPCC 202808</strain>
    </source>
</reference>
<dbReference type="Proteomes" id="UP000533017">
    <property type="component" value="Unassembled WGS sequence"/>
</dbReference>
<reference evidence="2 5" key="2">
    <citation type="submission" date="2020-07" db="EMBL/GenBank/DDBJ databases">
        <title>Sequencing the genomes of 1000 actinobacteria strains.</title>
        <authorList>
            <person name="Klenk H.-P."/>
        </authorList>
    </citation>
    <scope>NUCLEOTIDE SEQUENCE [LARGE SCALE GENOMIC DNA]</scope>
    <source>
        <strain evidence="2 5">DSM 45117</strain>
    </source>
</reference>
<evidence type="ECO:0000313" key="2">
    <source>
        <dbReference type="EMBL" id="NYH82079.1"/>
    </source>
</evidence>
<dbReference type="NCBIfam" id="TIGR02547">
    <property type="entry name" value="casA_cse1"/>
    <property type="match status" value="1"/>
</dbReference>
<name>A0A1I3CEM4_9ACTN</name>
<dbReference type="OrthoDB" id="3187690at2"/>
<dbReference type="Proteomes" id="UP000199052">
    <property type="component" value="Unassembled WGS sequence"/>
</dbReference>
<protein>
    <submittedName>
        <fullName evidence="3">CRISPR system Cascade subunit CasA</fullName>
    </submittedName>
</protein>
<dbReference type="CDD" id="cd09729">
    <property type="entry name" value="Cse1_I-E"/>
    <property type="match status" value="1"/>
</dbReference>
<dbReference type="AlphaFoldDB" id="A0A1I3CEM4"/>
<keyword evidence="5" id="KW-1185">Reference proteome</keyword>
<gene>
    <name evidence="2" type="ORF">FHR37_000930</name>
    <name evidence="3" type="ORF">SAMN05421678_1334</name>
</gene>
<sequence length="544" mass="59430">MRGQASFDLIEAPWIRALRHDGRPTEVSILELFGSAAELRSIVGEVPTQTFATVRLLLAILHRAIDGPQTTEDWHELWRSGELPMEDITDYLDGFRDRFDLLHPRTPFYQVADLHTSKNEFFGLERLIADVPNGEPFFTSRVKDGLTRVSFAEAARWVVHCQAFDPSGIKSGAVGDPRVKGGRGYPIGTGWCGRLGGLFAEGRNVRETLLLNLSGGLSEDDLPAWERPPSDAREADVAGRPDGQVDLYTWQSRRIRLFADADGVYGVLIANGDKLDPHNLHGVEPLTAWRRSPAQEKARKEPLVYLPRTHDPDRSLWQGLGALLPSATGSRSSRDGATAVAPAVLEWIAQLEVEGLLAGDYVVRTRAIGMEYGSQAATTAEVFDDSLTLAAALLKEQDTELGACAVGAVADAERGVQALGNLASNLAQAAGDRQPGARGKAHELGYSMLDGPFRSWLAGLRTDTDILQARREWQLAARRILGDLGRQMVADAGPTAWVGREVDDTRPGKDTRHVSSPEADLSFRRQIAKAFELAGKPDRDEVPA</sequence>
<dbReference type="InterPro" id="IPR013381">
    <property type="entry name" value="CRISPR-assoc_prot_Cse1"/>
</dbReference>
<dbReference type="EMBL" id="JACBZA010000001">
    <property type="protein sequence ID" value="NYH82079.1"/>
    <property type="molecule type" value="Genomic_DNA"/>
</dbReference>
<evidence type="ECO:0000313" key="3">
    <source>
        <dbReference type="EMBL" id="SFH72998.1"/>
    </source>
</evidence>
<proteinExistence type="predicted"/>
<dbReference type="STRING" id="504797.SAMN05421678_1334"/>
<accession>A0A1I3CEM4</accession>
<evidence type="ECO:0000256" key="1">
    <source>
        <dbReference type="SAM" id="MobiDB-lite"/>
    </source>
</evidence>
<feature type="region of interest" description="Disordered" evidence="1">
    <location>
        <begin position="499"/>
        <end position="519"/>
    </location>
</feature>
<dbReference type="Gene3D" id="1.10.132.100">
    <property type="match status" value="1"/>
</dbReference>
<organism evidence="3 4">
    <name type="scientific">Actinopolymorpha cephalotaxi</name>
    <dbReference type="NCBI Taxonomy" id="504797"/>
    <lineage>
        <taxon>Bacteria</taxon>
        <taxon>Bacillati</taxon>
        <taxon>Actinomycetota</taxon>
        <taxon>Actinomycetes</taxon>
        <taxon>Propionibacteriales</taxon>
        <taxon>Actinopolymorphaceae</taxon>
        <taxon>Actinopolymorpha</taxon>
    </lineage>
</organism>
<dbReference type="EMBL" id="FOOI01000033">
    <property type="protein sequence ID" value="SFH72998.1"/>
    <property type="molecule type" value="Genomic_DNA"/>
</dbReference>
<evidence type="ECO:0000313" key="5">
    <source>
        <dbReference type="Proteomes" id="UP000533017"/>
    </source>
</evidence>
<dbReference type="Pfam" id="PF09481">
    <property type="entry name" value="CRISPR_Cse1"/>
    <property type="match status" value="1"/>
</dbReference>